<dbReference type="PANTHER" id="PTHR30046">
    <property type="entry name" value="FLAGELLAR M-RING PROTEIN"/>
    <property type="match status" value="1"/>
</dbReference>
<dbReference type="eggNOG" id="COG1766">
    <property type="taxonomic scope" value="Bacteria"/>
</dbReference>
<dbReference type="InterPro" id="IPR013556">
    <property type="entry name" value="Flag_M-ring_C"/>
</dbReference>
<keyword evidence="10 12" id="KW-0975">Bacterial flagellum</keyword>
<dbReference type="AlphaFoldDB" id="A0A1Y6HJV0"/>
<feature type="transmembrane region" description="Helical" evidence="14">
    <location>
        <begin position="33"/>
        <end position="52"/>
    </location>
</feature>
<sequence length="577" mass="61946">MALAITKENMNQNAEKAGQWFDRVRSLQITRKLTMMTMIALAVAAGLAVFFWSQTPGYQALYTGLDEKGNAEAADLLRTAQIPFKIDQSTAAITVPQDRLYDARLKLAGSGLTGKETGGGFELMEKDPGFGVSQFVENARYQHALETELARTISTLRPVLEARVHLAIPKPSAFTRQREVASASVVLELRGGQGLERNQVDAIVNLVASSIPDMTPERVTVVDQSGRMLSIADPNSDAAQHAAQFEQVRRQESSYNQRIRELLEPMTGAGRVNPEVSVDMDFSVIEEARELYNGEPAKLRSEQVNDSSTSAGGGPQGPPGATSNSPGQPPAPAANATAGAPGTPAANGQAAAPATPTESSKSATRNYELDRTLQHTRQPAGRIKRVSVAVLLDNVPRPGAKGKMVEQPLTAAELTRIEGLVKQAVGFDAARGDTVSVMNAPFVREAVAGEEGPKWWEDPRVQSGLRLLIGAVVVLALLFGVVRPTLRQLTGVTVVKDKQGKASKDGAPQSAGVRMLDKDDDLIPRLEEDTAQLGQDRKVPIALPDAYEERMRVAREAVKADSKRVAQVVKGWVASEA</sequence>
<evidence type="ECO:0000256" key="10">
    <source>
        <dbReference type="ARBA" id="ARBA00023143"/>
    </source>
</evidence>
<dbReference type="NCBIfam" id="TIGR00206">
    <property type="entry name" value="fliF"/>
    <property type="match status" value="1"/>
</dbReference>
<dbReference type="GO" id="GO:0009431">
    <property type="term" value="C:bacterial-type flagellum basal body, MS ring"/>
    <property type="evidence" value="ECO:0007669"/>
    <property type="project" value="InterPro"/>
</dbReference>
<dbReference type="GO" id="GO:0005886">
    <property type="term" value="C:plasma membrane"/>
    <property type="evidence" value="ECO:0007669"/>
    <property type="project" value="UniProtKB-SubCell"/>
</dbReference>
<name>A0A1Y6HJV0_9XANT</name>
<keyword evidence="6" id="KW-1003">Cell membrane</keyword>
<dbReference type="KEGG" id="xfr:BER92_10365"/>
<evidence type="ECO:0000256" key="14">
    <source>
        <dbReference type="SAM" id="Phobius"/>
    </source>
</evidence>
<dbReference type="InterPro" id="IPR045851">
    <property type="entry name" value="AMP-bd_C_sf"/>
</dbReference>
<comment type="subunit">
    <text evidence="11">The basal body constitutes a major portion of the flagellar organelle and consists of four rings (L,P,S, and M) mounted on a central rod. The M ring is integral to the inner membrane of the cell and may be connected to the flagellar rod via the S ring. The S (supramembrane ring) lies just distal to the M ring. The L and P rings lie in the outer membrane and the periplasmic space, respectively.</text>
</comment>
<dbReference type="OrthoDB" id="8554211at2"/>
<dbReference type="InterPro" id="IPR043427">
    <property type="entry name" value="YscJ/FliF"/>
</dbReference>
<reference evidence="17 19" key="1">
    <citation type="submission" date="2017-05" db="EMBL/GenBank/DDBJ databases">
        <authorList>
            <person name="Blom J."/>
        </authorList>
    </citation>
    <scope>NUCLEOTIDE SEQUENCE [LARGE SCALE GENOMIC DNA]</scope>
    <source>
        <strain evidence="17">PD885</strain>
    </source>
</reference>
<accession>A0A1Y6HJV0</accession>
<comment type="similarity">
    <text evidence="4 12">Belongs to the FliF family.</text>
</comment>
<keyword evidence="18" id="KW-0966">Cell projection</keyword>
<dbReference type="PANTHER" id="PTHR30046:SF0">
    <property type="entry name" value="FLAGELLAR M-RING PROTEIN"/>
    <property type="match status" value="1"/>
</dbReference>
<dbReference type="EMBL" id="LT853882">
    <property type="protein sequence ID" value="SMQ99426.1"/>
    <property type="molecule type" value="Genomic_DNA"/>
</dbReference>
<evidence type="ECO:0000313" key="20">
    <source>
        <dbReference type="Proteomes" id="UP000195953"/>
    </source>
</evidence>
<evidence type="ECO:0000256" key="11">
    <source>
        <dbReference type="ARBA" id="ARBA00025936"/>
    </source>
</evidence>
<evidence type="ECO:0000256" key="7">
    <source>
        <dbReference type="ARBA" id="ARBA00022692"/>
    </source>
</evidence>
<comment type="function">
    <text evidence="1 12">The M ring may be actively involved in energy transduction.</text>
</comment>
<dbReference type="EMBL" id="LT853885">
    <property type="protein sequence ID" value="SMR03456.1"/>
    <property type="molecule type" value="Genomic_DNA"/>
</dbReference>
<evidence type="ECO:0000256" key="8">
    <source>
        <dbReference type="ARBA" id="ARBA00022989"/>
    </source>
</evidence>
<dbReference type="InterPro" id="IPR000067">
    <property type="entry name" value="FlgMring_FliF"/>
</dbReference>
<keyword evidence="19" id="KW-1185">Reference proteome</keyword>
<evidence type="ECO:0000259" key="16">
    <source>
        <dbReference type="Pfam" id="PF08345"/>
    </source>
</evidence>
<feature type="domain" description="Flagellar M-ring C-terminal" evidence="16">
    <location>
        <begin position="263"/>
        <end position="442"/>
    </location>
</feature>
<evidence type="ECO:0000256" key="3">
    <source>
        <dbReference type="ARBA" id="ARBA00004651"/>
    </source>
</evidence>
<dbReference type="PIRSF" id="PIRSF004862">
    <property type="entry name" value="FliF"/>
    <property type="match status" value="1"/>
</dbReference>
<evidence type="ECO:0000256" key="4">
    <source>
        <dbReference type="ARBA" id="ARBA00007971"/>
    </source>
</evidence>
<feature type="domain" description="Flagellar M-ring N-terminal" evidence="15">
    <location>
        <begin position="54"/>
        <end position="230"/>
    </location>
</feature>
<evidence type="ECO:0000256" key="13">
    <source>
        <dbReference type="SAM" id="MobiDB-lite"/>
    </source>
</evidence>
<dbReference type="Pfam" id="PF01514">
    <property type="entry name" value="YscJ_FliF"/>
    <property type="match status" value="1"/>
</dbReference>
<dbReference type="GO" id="GO:0071973">
    <property type="term" value="P:bacterial-type flagellum-dependent cell motility"/>
    <property type="evidence" value="ECO:0007669"/>
    <property type="project" value="InterPro"/>
</dbReference>
<feature type="compositionally biased region" description="Basic and acidic residues" evidence="13">
    <location>
        <begin position="293"/>
        <end position="303"/>
    </location>
</feature>
<evidence type="ECO:0000256" key="12">
    <source>
        <dbReference type="PIRNR" id="PIRNR004862"/>
    </source>
</evidence>
<evidence type="ECO:0000313" key="17">
    <source>
        <dbReference type="EMBL" id="SMQ99426.1"/>
    </source>
</evidence>
<evidence type="ECO:0000313" key="18">
    <source>
        <dbReference type="EMBL" id="SMR03456.1"/>
    </source>
</evidence>
<dbReference type="PRINTS" id="PR01009">
    <property type="entry name" value="FLGMRINGFLIF"/>
</dbReference>
<organism evidence="18 20">
    <name type="scientific">Xanthomonas fragariae</name>
    <dbReference type="NCBI Taxonomy" id="48664"/>
    <lineage>
        <taxon>Bacteria</taxon>
        <taxon>Pseudomonadati</taxon>
        <taxon>Pseudomonadota</taxon>
        <taxon>Gammaproteobacteria</taxon>
        <taxon>Lysobacterales</taxon>
        <taxon>Lysobacteraceae</taxon>
        <taxon>Xanthomonas</taxon>
    </lineage>
</organism>
<evidence type="ECO:0000256" key="1">
    <source>
        <dbReference type="ARBA" id="ARBA00003820"/>
    </source>
</evidence>
<dbReference type="GeneID" id="61894546"/>
<dbReference type="STRING" id="48664.BER92_10365"/>
<dbReference type="InterPro" id="IPR006182">
    <property type="entry name" value="FliF_N_dom"/>
</dbReference>
<keyword evidence="9 14" id="KW-0472">Membrane</keyword>
<feature type="region of interest" description="Disordered" evidence="13">
    <location>
        <begin position="293"/>
        <end position="365"/>
    </location>
</feature>
<keyword evidence="18" id="KW-0969">Cilium</keyword>
<evidence type="ECO:0000256" key="5">
    <source>
        <dbReference type="ARBA" id="ARBA00017949"/>
    </source>
</evidence>
<dbReference type="RefSeq" id="WP_002813492.1">
    <property type="nucleotide sequence ID" value="NZ_CP016830.1"/>
</dbReference>
<protein>
    <recommendedName>
        <fullName evidence="5 12">Flagellar M-ring protein</fullName>
    </recommendedName>
</protein>
<keyword evidence="8 14" id="KW-1133">Transmembrane helix</keyword>
<comment type="subcellular location">
    <subcellularLocation>
        <location evidence="2 12">Bacterial flagellum basal body</location>
    </subcellularLocation>
    <subcellularLocation>
        <location evidence="3">Cell membrane</location>
        <topology evidence="3">Multi-pass membrane protein</topology>
    </subcellularLocation>
</comment>
<evidence type="ECO:0000256" key="2">
    <source>
        <dbReference type="ARBA" id="ARBA00004117"/>
    </source>
</evidence>
<dbReference type="Proteomes" id="UP000195953">
    <property type="component" value="Chromosome 1"/>
</dbReference>
<feature type="compositionally biased region" description="Low complexity" evidence="13">
    <location>
        <begin position="333"/>
        <end position="357"/>
    </location>
</feature>
<proteinExistence type="inferred from homology"/>
<evidence type="ECO:0000256" key="6">
    <source>
        <dbReference type="ARBA" id="ARBA00022475"/>
    </source>
</evidence>
<keyword evidence="7 14" id="KW-0812">Transmembrane</keyword>
<keyword evidence="18" id="KW-0282">Flagellum</keyword>
<evidence type="ECO:0000259" key="15">
    <source>
        <dbReference type="Pfam" id="PF01514"/>
    </source>
</evidence>
<dbReference type="GO" id="GO:0003774">
    <property type="term" value="F:cytoskeletal motor activity"/>
    <property type="evidence" value="ECO:0007669"/>
    <property type="project" value="InterPro"/>
</dbReference>
<reference evidence="18 20" key="2">
    <citation type="submission" date="2017-05" db="EMBL/GenBank/DDBJ databases">
        <authorList>
            <person name="Song R."/>
            <person name="Chenine A.L."/>
            <person name="Ruprecht R.M."/>
        </authorList>
    </citation>
    <scope>NUCLEOTIDE SEQUENCE [LARGE SCALE GENOMIC DNA]</scope>
    <source>
        <strain evidence="18">PD5205</strain>
    </source>
</reference>
<dbReference type="Proteomes" id="UP000195877">
    <property type="component" value="Chromosome 1"/>
</dbReference>
<dbReference type="Pfam" id="PF08345">
    <property type="entry name" value="YscJ_FliF_C"/>
    <property type="match status" value="1"/>
</dbReference>
<evidence type="ECO:0000313" key="19">
    <source>
        <dbReference type="Proteomes" id="UP000195877"/>
    </source>
</evidence>
<gene>
    <name evidence="18" type="primary">fliF</name>
    <name evidence="18" type="ORF">PD5205_02154</name>
    <name evidence="17" type="ORF">PD885_02183</name>
</gene>
<evidence type="ECO:0000256" key="9">
    <source>
        <dbReference type="ARBA" id="ARBA00023136"/>
    </source>
</evidence>
<dbReference type="Gene3D" id="3.30.300.30">
    <property type="match status" value="1"/>
</dbReference>